<evidence type="ECO:0000313" key="2">
    <source>
        <dbReference type="EMBL" id="TQD94953.1"/>
    </source>
</evidence>
<protein>
    <submittedName>
        <fullName evidence="2">Uncharacterized protein</fullName>
    </submittedName>
</protein>
<dbReference type="AlphaFoldDB" id="A0A540M858"/>
<organism evidence="2 3">
    <name type="scientific">Malus baccata</name>
    <name type="common">Siberian crab apple</name>
    <name type="synonym">Pyrus baccata</name>
    <dbReference type="NCBI Taxonomy" id="106549"/>
    <lineage>
        <taxon>Eukaryota</taxon>
        <taxon>Viridiplantae</taxon>
        <taxon>Streptophyta</taxon>
        <taxon>Embryophyta</taxon>
        <taxon>Tracheophyta</taxon>
        <taxon>Spermatophyta</taxon>
        <taxon>Magnoliopsida</taxon>
        <taxon>eudicotyledons</taxon>
        <taxon>Gunneridae</taxon>
        <taxon>Pentapetalae</taxon>
        <taxon>rosids</taxon>
        <taxon>fabids</taxon>
        <taxon>Rosales</taxon>
        <taxon>Rosaceae</taxon>
        <taxon>Amygdaloideae</taxon>
        <taxon>Maleae</taxon>
        <taxon>Malus</taxon>
    </lineage>
</organism>
<evidence type="ECO:0000313" key="3">
    <source>
        <dbReference type="Proteomes" id="UP000315295"/>
    </source>
</evidence>
<proteinExistence type="predicted"/>
<dbReference type="Proteomes" id="UP000315295">
    <property type="component" value="Unassembled WGS sequence"/>
</dbReference>
<gene>
    <name evidence="2" type="ORF">C1H46_019448</name>
</gene>
<accession>A0A540M858</accession>
<feature type="region of interest" description="Disordered" evidence="1">
    <location>
        <begin position="1"/>
        <end position="30"/>
    </location>
</feature>
<sequence length="63" mass="6871">MGMAAADDTNGLRAAAWRQPLDPSGTSHSCRADELYRLRGDSIAKTRKRMTATAIPVKSLLRL</sequence>
<keyword evidence="3" id="KW-1185">Reference proteome</keyword>
<name>A0A540M858_MALBA</name>
<dbReference type="EMBL" id="VIEB01000330">
    <property type="protein sequence ID" value="TQD94953.1"/>
    <property type="molecule type" value="Genomic_DNA"/>
</dbReference>
<comment type="caution">
    <text evidence="2">The sequence shown here is derived from an EMBL/GenBank/DDBJ whole genome shotgun (WGS) entry which is preliminary data.</text>
</comment>
<reference evidence="2 3" key="1">
    <citation type="journal article" date="2019" name="G3 (Bethesda)">
        <title>Sequencing of a Wild Apple (Malus baccata) Genome Unravels the Differences Between Cultivated and Wild Apple Species Regarding Disease Resistance and Cold Tolerance.</title>
        <authorList>
            <person name="Chen X."/>
        </authorList>
    </citation>
    <scope>NUCLEOTIDE SEQUENCE [LARGE SCALE GENOMIC DNA]</scope>
    <source>
        <strain evidence="3">cv. Shandingzi</strain>
        <tissue evidence="2">Leaves</tissue>
    </source>
</reference>
<evidence type="ECO:0000256" key="1">
    <source>
        <dbReference type="SAM" id="MobiDB-lite"/>
    </source>
</evidence>